<reference evidence="1" key="1">
    <citation type="submission" date="2016-09" db="EMBL/GenBank/DDBJ databases">
        <title>Draft genome of thermotolerant cyanobacterium Desertifilum sp. strain IPPAS B-1220.</title>
        <authorList>
            <person name="Sinetova M.A."/>
            <person name="Bolakhan K."/>
            <person name="Zayadan B.K."/>
            <person name="Mironov K.S."/>
            <person name="Ustinova V."/>
            <person name="Kupriyanova E.V."/>
            <person name="Sidorov R.A."/>
            <person name="Skrypnik A.N."/>
            <person name="Gogoleva N.E."/>
            <person name="Gogolev Y.V."/>
            <person name="Los D.A."/>
        </authorList>
    </citation>
    <scope>NUCLEOTIDE SEQUENCE [LARGE SCALE GENOMIC DNA]</scope>
    <source>
        <strain evidence="1">IPPAS B-1220</strain>
    </source>
</reference>
<gene>
    <name evidence="1" type="ORF">BH720_23760</name>
</gene>
<dbReference type="STRING" id="1781255.BH720_23760"/>
<organism evidence="1">
    <name type="scientific">Desertifilum tharense IPPAS B-1220</name>
    <dbReference type="NCBI Taxonomy" id="1781255"/>
    <lineage>
        <taxon>Bacteria</taxon>
        <taxon>Bacillati</taxon>
        <taxon>Cyanobacteriota</taxon>
        <taxon>Cyanophyceae</taxon>
        <taxon>Desertifilales</taxon>
        <taxon>Desertifilaceae</taxon>
        <taxon>Desertifilum</taxon>
    </lineage>
</organism>
<dbReference type="AlphaFoldDB" id="A0A1E5QDC4"/>
<protein>
    <submittedName>
        <fullName evidence="1">Uncharacterized protein</fullName>
    </submittedName>
</protein>
<sequence length="270" mass="31146">MRTVTSLAEVATDLENHANSGRIKKLIFSLCQNQWENDLTKIDRVPFVELVQQFRELHSSLDKADLALDRMVKTLNKPAEYALVAQVILQHFRPLYRILEEPTQILPNATDYSPAHQSHLTTVYDPFRLRLSVMQYTTPLRAKIVLFSALYHPFGFRSRDWIELKNLELDYLLVKIFRECESAKELEKKLTQVSPGVPEKSELLQAASAIIQALTPLYPKRQIALNQASPYYQHPTEITQLMPSNLTEEILANWDDSDDDEEATCQFFIP</sequence>
<proteinExistence type="predicted"/>
<dbReference type="EMBL" id="MJGC01000120">
    <property type="protein sequence ID" value="OEJ72670.1"/>
    <property type="molecule type" value="Genomic_DNA"/>
</dbReference>
<dbReference type="RefSeq" id="WP_069969715.1">
    <property type="nucleotide sequence ID" value="NZ_CM124774.1"/>
</dbReference>
<evidence type="ECO:0000313" key="1">
    <source>
        <dbReference type="EMBL" id="OEJ72670.1"/>
    </source>
</evidence>
<name>A0A1E5QDC4_9CYAN</name>
<dbReference type="OrthoDB" id="490422at2"/>
<accession>A0A1E5QDC4</accession>
<comment type="caution">
    <text evidence="1">The sequence shown here is derived from an EMBL/GenBank/DDBJ whole genome shotgun (WGS) entry which is preliminary data.</text>
</comment>